<protein>
    <submittedName>
        <fullName evidence="2">Uncharacterized protein</fullName>
    </submittedName>
</protein>
<sequence length="50" mass="5943">MVSQMRSKHKSTISWYIMVMFSCKEMIIYGYHQLSAACSLPKRTHLLYNE</sequence>
<dbReference type="Proteomes" id="UP001603857">
    <property type="component" value="Unassembled WGS sequence"/>
</dbReference>
<accession>A0ABD1MKL3</accession>
<name>A0ABD1MKL3_9FABA</name>
<feature type="transmembrane region" description="Helical" evidence="1">
    <location>
        <begin position="12"/>
        <end position="31"/>
    </location>
</feature>
<dbReference type="EMBL" id="JBGMDY010000004">
    <property type="protein sequence ID" value="KAL2336092.1"/>
    <property type="molecule type" value="Genomic_DNA"/>
</dbReference>
<keyword evidence="1" id="KW-0812">Transmembrane</keyword>
<comment type="caution">
    <text evidence="2">The sequence shown here is derived from an EMBL/GenBank/DDBJ whole genome shotgun (WGS) entry which is preliminary data.</text>
</comment>
<keyword evidence="1" id="KW-0472">Membrane</keyword>
<evidence type="ECO:0000313" key="2">
    <source>
        <dbReference type="EMBL" id="KAL2336092.1"/>
    </source>
</evidence>
<proteinExistence type="predicted"/>
<keyword evidence="1" id="KW-1133">Transmembrane helix</keyword>
<organism evidence="2 3">
    <name type="scientific">Flemingia macrophylla</name>
    <dbReference type="NCBI Taxonomy" id="520843"/>
    <lineage>
        <taxon>Eukaryota</taxon>
        <taxon>Viridiplantae</taxon>
        <taxon>Streptophyta</taxon>
        <taxon>Embryophyta</taxon>
        <taxon>Tracheophyta</taxon>
        <taxon>Spermatophyta</taxon>
        <taxon>Magnoliopsida</taxon>
        <taxon>eudicotyledons</taxon>
        <taxon>Gunneridae</taxon>
        <taxon>Pentapetalae</taxon>
        <taxon>rosids</taxon>
        <taxon>fabids</taxon>
        <taxon>Fabales</taxon>
        <taxon>Fabaceae</taxon>
        <taxon>Papilionoideae</taxon>
        <taxon>50 kb inversion clade</taxon>
        <taxon>NPAAA clade</taxon>
        <taxon>indigoferoid/millettioid clade</taxon>
        <taxon>Phaseoleae</taxon>
        <taxon>Flemingia</taxon>
    </lineage>
</organism>
<evidence type="ECO:0000256" key="1">
    <source>
        <dbReference type="SAM" id="Phobius"/>
    </source>
</evidence>
<dbReference type="PROSITE" id="PS51257">
    <property type="entry name" value="PROKAR_LIPOPROTEIN"/>
    <property type="match status" value="1"/>
</dbReference>
<reference evidence="2 3" key="1">
    <citation type="submission" date="2024-08" db="EMBL/GenBank/DDBJ databases">
        <title>Insights into the chromosomal genome structure of Flemingia macrophylla.</title>
        <authorList>
            <person name="Ding Y."/>
            <person name="Zhao Y."/>
            <person name="Bi W."/>
            <person name="Wu M."/>
            <person name="Zhao G."/>
            <person name="Gong Y."/>
            <person name="Li W."/>
            <person name="Zhang P."/>
        </authorList>
    </citation>
    <scope>NUCLEOTIDE SEQUENCE [LARGE SCALE GENOMIC DNA]</scope>
    <source>
        <strain evidence="2">DYQJB</strain>
        <tissue evidence="2">Leaf</tissue>
    </source>
</reference>
<gene>
    <name evidence="2" type="ORF">Fmac_010538</name>
</gene>
<evidence type="ECO:0000313" key="3">
    <source>
        <dbReference type="Proteomes" id="UP001603857"/>
    </source>
</evidence>
<dbReference type="AlphaFoldDB" id="A0ABD1MKL3"/>
<keyword evidence="3" id="KW-1185">Reference proteome</keyword>